<reference evidence="1" key="1">
    <citation type="submission" date="2020-10" db="EMBL/GenBank/DDBJ databases">
        <title>Genome sequence of the unusual species of purple photosynthetic bacteria, Phaeovibrio sulfidiphilus DSM 23193, type strain.</title>
        <authorList>
            <person name="Kyndt J.A."/>
            <person name="Meyer T.E."/>
        </authorList>
    </citation>
    <scope>NUCLEOTIDE SEQUENCE</scope>
    <source>
        <strain evidence="1">DSM 23193</strain>
    </source>
</reference>
<organism evidence="1 2">
    <name type="scientific">Phaeovibrio sulfidiphilus</name>
    <dbReference type="NCBI Taxonomy" id="1220600"/>
    <lineage>
        <taxon>Bacteria</taxon>
        <taxon>Pseudomonadati</taxon>
        <taxon>Pseudomonadota</taxon>
        <taxon>Alphaproteobacteria</taxon>
        <taxon>Rhodospirillales</taxon>
        <taxon>Rhodospirillaceae</taxon>
        <taxon>Phaeovibrio</taxon>
    </lineage>
</organism>
<accession>A0A8J6YPD0</accession>
<dbReference type="SFLD" id="SFLDG01135">
    <property type="entry name" value="C1.5.6:_HAD__Beta-PGM__Phospha"/>
    <property type="match status" value="1"/>
</dbReference>
<dbReference type="PANTHER" id="PTHR43434">
    <property type="entry name" value="PHOSPHOGLYCOLATE PHOSPHATASE"/>
    <property type="match status" value="1"/>
</dbReference>
<name>A0A8J6YPD0_9PROT</name>
<proteinExistence type="predicted"/>
<dbReference type="SUPFAM" id="SSF56784">
    <property type="entry name" value="HAD-like"/>
    <property type="match status" value="1"/>
</dbReference>
<gene>
    <name evidence="1" type="ORF">IHV25_05605</name>
</gene>
<keyword evidence="1" id="KW-0378">Hydrolase</keyword>
<dbReference type="InterPro" id="IPR023214">
    <property type="entry name" value="HAD_sf"/>
</dbReference>
<dbReference type="RefSeq" id="WP_192534126.1">
    <property type="nucleotide sequence ID" value="NZ_JACZHT010000003.1"/>
</dbReference>
<keyword evidence="2" id="KW-1185">Reference proteome</keyword>
<dbReference type="EMBL" id="JACZHT010000003">
    <property type="protein sequence ID" value="MBE1237121.1"/>
    <property type="molecule type" value="Genomic_DNA"/>
</dbReference>
<protein>
    <submittedName>
        <fullName evidence="1">HAD-IA family hydrolase</fullName>
    </submittedName>
</protein>
<dbReference type="AlphaFoldDB" id="A0A8J6YPD0"/>
<dbReference type="InterPro" id="IPR041492">
    <property type="entry name" value="HAD_2"/>
</dbReference>
<dbReference type="GO" id="GO:0008967">
    <property type="term" value="F:phosphoglycolate phosphatase activity"/>
    <property type="evidence" value="ECO:0007669"/>
    <property type="project" value="TreeGrafter"/>
</dbReference>
<evidence type="ECO:0000313" key="2">
    <source>
        <dbReference type="Proteomes" id="UP000631034"/>
    </source>
</evidence>
<dbReference type="Gene3D" id="3.40.50.1000">
    <property type="entry name" value="HAD superfamily/HAD-like"/>
    <property type="match status" value="1"/>
</dbReference>
<dbReference type="NCBIfam" id="TIGR01549">
    <property type="entry name" value="HAD-SF-IA-v1"/>
    <property type="match status" value="1"/>
</dbReference>
<dbReference type="Pfam" id="PF13419">
    <property type="entry name" value="HAD_2"/>
    <property type="match status" value="1"/>
</dbReference>
<sequence length="228" mass="25068">MALELVVWDVDGTLVDSRQFILDTMTESFRRCELEVPSIDRISAIIGLSLTEGIEHLLPEPQKARAREVTDVYRDIYFTTRARPDFQEDLFAGMAKILDDLEKREIPMAIATGKSRRGVEAFLKRFDLEGRFVSVCTPDDGPGKPNPWMIREALDVVGADPARSVMIGDAVYDMQMAVSAGVVGIGVSWGNQPPEALKSAGAYVVAGNAAGLESLLDMCPWEGRYVAK</sequence>
<dbReference type="InterPro" id="IPR050155">
    <property type="entry name" value="HAD-like_hydrolase_sf"/>
</dbReference>
<evidence type="ECO:0000313" key="1">
    <source>
        <dbReference type="EMBL" id="MBE1237121.1"/>
    </source>
</evidence>
<dbReference type="Gene3D" id="1.10.150.240">
    <property type="entry name" value="Putative phosphatase, domain 2"/>
    <property type="match status" value="1"/>
</dbReference>
<comment type="caution">
    <text evidence="1">The sequence shown here is derived from an EMBL/GenBank/DDBJ whole genome shotgun (WGS) entry which is preliminary data.</text>
</comment>
<dbReference type="PANTHER" id="PTHR43434:SF24">
    <property type="entry name" value="HYDROLASE-RELATED"/>
    <property type="match status" value="1"/>
</dbReference>
<dbReference type="InterPro" id="IPR036412">
    <property type="entry name" value="HAD-like_sf"/>
</dbReference>
<dbReference type="Proteomes" id="UP000631034">
    <property type="component" value="Unassembled WGS sequence"/>
</dbReference>
<dbReference type="SFLD" id="SFLDS00003">
    <property type="entry name" value="Haloacid_Dehalogenase"/>
    <property type="match status" value="1"/>
</dbReference>
<dbReference type="SFLD" id="SFLDG01129">
    <property type="entry name" value="C1.5:_HAD__Beta-PGM__Phosphata"/>
    <property type="match status" value="1"/>
</dbReference>
<dbReference type="GO" id="GO:0005829">
    <property type="term" value="C:cytosol"/>
    <property type="evidence" value="ECO:0007669"/>
    <property type="project" value="TreeGrafter"/>
</dbReference>
<dbReference type="GO" id="GO:0006281">
    <property type="term" value="P:DNA repair"/>
    <property type="evidence" value="ECO:0007669"/>
    <property type="project" value="TreeGrafter"/>
</dbReference>
<dbReference type="InterPro" id="IPR006439">
    <property type="entry name" value="HAD-SF_hydro_IA"/>
</dbReference>
<dbReference type="InterPro" id="IPR023198">
    <property type="entry name" value="PGP-like_dom2"/>
</dbReference>